<reference evidence="2 3" key="1">
    <citation type="submission" date="2021-08" db="EMBL/GenBank/DDBJ databases">
        <title>The genome sequence of Chitinophaga sp. B61.</title>
        <authorList>
            <person name="Zhang X."/>
        </authorList>
    </citation>
    <scope>NUCLEOTIDE SEQUENCE [LARGE SCALE GENOMIC DNA]</scope>
    <source>
        <strain evidence="2 3">B61</strain>
    </source>
</reference>
<evidence type="ECO:0000259" key="1">
    <source>
        <dbReference type="Pfam" id="PF18819"/>
    </source>
</evidence>
<dbReference type="EMBL" id="JAICCF010000003">
    <property type="protein sequence ID" value="MBW8686064.1"/>
    <property type="molecule type" value="Genomic_DNA"/>
</dbReference>
<gene>
    <name evidence="2" type="ORF">K1Y79_17120</name>
</gene>
<feature type="domain" description="Phage MuF C-terminal" evidence="1">
    <location>
        <begin position="77"/>
        <end position="175"/>
    </location>
</feature>
<accession>A0ABS7GEG5</accession>
<evidence type="ECO:0000313" key="3">
    <source>
        <dbReference type="Proteomes" id="UP000812961"/>
    </source>
</evidence>
<proteinExistence type="predicted"/>
<dbReference type="Pfam" id="PF18819">
    <property type="entry name" value="MuF_C"/>
    <property type="match status" value="1"/>
</dbReference>
<sequence length="203" mass="23374">MHKPIRPTTPTTPKKEESVLKPSIKDICNIYNERLRIILNGTNTDYTPLELGRPCKHLISCGTPDLPIQISVRRLVDKKLQANHPFSLVSVVHMPEYLDDPIAIFQSKTRSDVKVVLTDMEEKGINFVVAIELRRIQGKQEINDVRSVYPKDNILDVLRWIAEDKLMEYCNKEKILNWLGKQQSNSVEVTKLIKDCTKVIEKL</sequence>
<evidence type="ECO:0000313" key="2">
    <source>
        <dbReference type="EMBL" id="MBW8686064.1"/>
    </source>
</evidence>
<organism evidence="2 3">
    <name type="scientific">Chitinophaga rhizophila</name>
    <dbReference type="NCBI Taxonomy" id="2866212"/>
    <lineage>
        <taxon>Bacteria</taxon>
        <taxon>Pseudomonadati</taxon>
        <taxon>Bacteroidota</taxon>
        <taxon>Chitinophagia</taxon>
        <taxon>Chitinophagales</taxon>
        <taxon>Chitinophagaceae</taxon>
        <taxon>Chitinophaga</taxon>
    </lineage>
</organism>
<dbReference type="RefSeq" id="WP_220251388.1">
    <property type="nucleotide sequence ID" value="NZ_JAICCF010000003.1"/>
</dbReference>
<protein>
    <recommendedName>
        <fullName evidence="1">Phage MuF C-terminal domain-containing protein</fullName>
    </recommendedName>
</protein>
<keyword evidence="3" id="KW-1185">Reference proteome</keyword>
<dbReference type="InterPro" id="IPR041131">
    <property type="entry name" value="MuF_C"/>
</dbReference>
<name>A0ABS7GEG5_9BACT</name>
<dbReference type="Proteomes" id="UP000812961">
    <property type="component" value="Unassembled WGS sequence"/>
</dbReference>
<comment type="caution">
    <text evidence="2">The sequence shown here is derived from an EMBL/GenBank/DDBJ whole genome shotgun (WGS) entry which is preliminary data.</text>
</comment>